<protein>
    <submittedName>
        <fullName evidence="2">Oidioi.mRNA.OKI2018_I69.XSR.g15569.t1.cds</fullName>
    </submittedName>
</protein>
<dbReference type="EMBL" id="OU015569">
    <property type="protein sequence ID" value="CAG5098329.1"/>
    <property type="molecule type" value="Genomic_DNA"/>
</dbReference>
<reference evidence="2 3" key="1">
    <citation type="submission" date="2021-04" db="EMBL/GenBank/DDBJ databases">
        <authorList>
            <person name="Bliznina A."/>
        </authorList>
    </citation>
    <scope>NUCLEOTIDE SEQUENCE [LARGE SCALE GENOMIC DNA]</scope>
</reference>
<gene>
    <name evidence="2" type="ORF">OKIOD_LOCUS7127</name>
</gene>
<proteinExistence type="predicted"/>
<accession>A0ABN7SIE9</accession>
<evidence type="ECO:0000256" key="1">
    <source>
        <dbReference type="SAM" id="MobiDB-lite"/>
    </source>
</evidence>
<feature type="region of interest" description="Disordered" evidence="1">
    <location>
        <begin position="36"/>
        <end position="58"/>
    </location>
</feature>
<organism evidence="2 3">
    <name type="scientific">Oikopleura dioica</name>
    <name type="common">Tunicate</name>
    <dbReference type="NCBI Taxonomy" id="34765"/>
    <lineage>
        <taxon>Eukaryota</taxon>
        <taxon>Metazoa</taxon>
        <taxon>Chordata</taxon>
        <taxon>Tunicata</taxon>
        <taxon>Appendicularia</taxon>
        <taxon>Copelata</taxon>
        <taxon>Oikopleuridae</taxon>
        <taxon>Oikopleura</taxon>
    </lineage>
</organism>
<evidence type="ECO:0000313" key="3">
    <source>
        <dbReference type="Proteomes" id="UP001158576"/>
    </source>
</evidence>
<keyword evidence="3" id="KW-1185">Reference proteome</keyword>
<dbReference type="Proteomes" id="UP001158576">
    <property type="component" value="Chromosome XSR"/>
</dbReference>
<sequence>MSSTAIKETEKMITTMTKTISEKDLSTMLSQPDLFTSTRTKKSTTSIRSLRRMSSRMKVAPKQTMSLQFYPSQPGEDTINAIADLTSSAVPELTESQLEELHECNQSTIEDEKKISCCCFL</sequence>
<evidence type="ECO:0000313" key="2">
    <source>
        <dbReference type="EMBL" id="CAG5098329.1"/>
    </source>
</evidence>
<name>A0ABN7SIE9_OIKDI</name>